<organism evidence="2 3">
    <name type="scientific">Microbispora hainanensis</name>
    <dbReference type="NCBI Taxonomy" id="568844"/>
    <lineage>
        <taxon>Bacteria</taxon>
        <taxon>Bacillati</taxon>
        <taxon>Actinomycetota</taxon>
        <taxon>Actinomycetes</taxon>
        <taxon>Streptosporangiales</taxon>
        <taxon>Streptosporangiaceae</taxon>
        <taxon>Microbispora</taxon>
    </lineage>
</organism>
<dbReference type="Pfam" id="PF13649">
    <property type="entry name" value="Methyltransf_25"/>
    <property type="match status" value="1"/>
</dbReference>
<comment type="caution">
    <text evidence="2">The sequence shown here is derived from an EMBL/GenBank/DDBJ whole genome shotgun (WGS) entry which is preliminary data.</text>
</comment>
<gene>
    <name evidence="2" type="ORF">FLX08_05425</name>
</gene>
<dbReference type="Proteomes" id="UP000316541">
    <property type="component" value="Unassembled WGS sequence"/>
</dbReference>
<keyword evidence="2" id="KW-0808">Transferase</keyword>
<dbReference type="GO" id="GO:0032259">
    <property type="term" value="P:methylation"/>
    <property type="evidence" value="ECO:0007669"/>
    <property type="project" value="UniProtKB-KW"/>
</dbReference>
<dbReference type="InterPro" id="IPR041698">
    <property type="entry name" value="Methyltransf_25"/>
</dbReference>
<dbReference type="GO" id="GO:0030731">
    <property type="term" value="F:guanidinoacetate N-methyltransferase activity"/>
    <property type="evidence" value="ECO:0007669"/>
    <property type="project" value="TreeGrafter"/>
</dbReference>
<feature type="domain" description="Methyltransferase" evidence="1">
    <location>
        <begin position="54"/>
        <end position="154"/>
    </location>
</feature>
<protein>
    <submittedName>
        <fullName evidence="2">Class I SAM-dependent methyltransferase</fullName>
    </submittedName>
</protein>
<evidence type="ECO:0000313" key="2">
    <source>
        <dbReference type="EMBL" id="TQS23306.1"/>
    </source>
</evidence>
<dbReference type="InterPro" id="IPR029063">
    <property type="entry name" value="SAM-dependent_MTases_sf"/>
</dbReference>
<name>A0A544Z2M6_9ACTN</name>
<sequence>MEETTMQVPDIALVRGGNGDVTLYIDEVQAMQGWERALMWRSADLLCERGGEFLEVGLGLGYSALRIAERADTYRHTVVEKYPKVIELFREEHPAPPPTLTIIQADFFDYVDKLEPGSFDGIFFDPELPKELFEDRDLLDEFMPKLVRALRSGGTFVPMFSLDGAVPDAATCTATPAVMLDRYLRFFDRVLVERHRYRAYPDTAYTPARQGDAFILCFTKE</sequence>
<dbReference type="PANTHER" id="PTHR32379">
    <property type="entry name" value="GUANIDINOACETATE N-METHYLTRANSFERASE"/>
    <property type="match status" value="1"/>
</dbReference>
<dbReference type="EMBL" id="VIRM01000004">
    <property type="protein sequence ID" value="TQS23306.1"/>
    <property type="molecule type" value="Genomic_DNA"/>
</dbReference>
<dbReference type="CDD" id="cd02440">
    <property type="entry name" value="AdoMet_MTases"/>
    <property type="match status" value="1"/>
</dbReference>
<evidence type="ECO:0000313" key="3">
    <source>
        <dbReference type="Proteomes" id="UP000316541"/>
    </source>
</evidence>
<dbReference type="AlphaFoldDB" id="A0A544Z2M6"/>
<dbReference type="PANTHER" id="PTHR32379:SF1">
    <property type="entry name" value="GUANIDINOACETATE N-METHYLTRANSFERASE"/>
    <property type="match status" value="1"/>
</dbReference>
<reference evidence="2 3" key="1">
    <citation type="submission" date="2019-07" db="EMBL/GenBank/DDBJ databases">
        <title>Microbispora hainanensis DSM 45428.</title>
        <authorList>
            <person name="Thawai C."/>
        </authorList>
    </citation>
    <scope>NUCLEOTIDE SEQUENCE [LARGE SCALE GENOMIC DNA]</scope>
    <source>
        <strain evidence="2 3">DSM 45428</strain>
    </source>
</reference>
<evidence type="ECO:0000259" key="1">
    <source>
        <dbReference type="Pfam" id="PF13649"/>
    </source>
</evidence>
<dbReference type="Gene3D" id="3.40.50.150">
    <property type="entry name" value="Vaccinia Virus protein VP39"/>
    <property type="match status" value="1"/>
</dbReference>
<dbReference type="GO" id="GO:0006601">
    <property type="term" value="P:creatine biosynthetic process"/>
    <property type="evidence" value="ECO:0007669"/>
    <property type="project" value="TreeGrafter"/>
</dbReference>
<dbReference type="SUPFAM" id="SSF53335">
    <property type="entry name" value="S-adenosyl-L-methionine-dependent methyltransferases"/>
    <property type="match status" value="1"/>
</dbReference>
<dbReference type="InterPro" id="IPR051038">
    <property type="entry name" value="RMT2/GAMT_Mtase"/>
</dbReference>
<dbReference type="GO" id="GO:0005737">
    <property type="term" value="C:cytoplasm"/>
    <property type="evidence" value="ECO:0007669"/>
    <property type="project" value="TreeGrafter"/>
</dbReference>
<keyword evidence="2" id="KW-0489">Methyltransferase</keyword>
<accession>A0A544Z2M6</accession>
<proteinExistence type="predicted"/>